<reference evidence="1" key="1">
    <citation type="journal article" date="2014" name="Front. Microbiol.">
        <title>High frequency of phylogenetically diverse reductive dehalogenase-homologous genes in deep subseafloor sedimentary metagenomes.</title>
        <authorList>
            <person name="Kawai M."/>
            <person name="Futagami T."/>
            <person name="Toyoda A."/>
            <person name="Takaki Y."/>
            <person name="Nishi S."/>
            <person name="Hori S."/>
            <person name="Arai W."/>
            <person name="Tsubouchi T."/>
            <person name="Morono Y."/>
            <person name="Uchiyama I."/>
            <person name="Ito T."/>
            <person name="Fujiyama A."/>
            <person name="Inagaki F."/>
            <person name="Takami H."/>
        </authorList>
    </citation>
    <scope>NUCLEOTIDE SEQUENCE</scope>
    <source>
        <strain evidence="1">Expedition CK06-06</strain>
    </source>
</reference>
<gene>
    <name evidence="1" type="ORF">S01H1_30256</name>
</gene>
<name>X0UAE5_9ZZZZ</name>
<organism evidence="1">
    <name type="scientific">marine sediment metagenome</name>
    <dbReference type="NCBI Taxonomy" id="412755"/>
    <lineage>
        <taxon>unclassified sequences</taxon>
        <taxon>metagenomes</taxon>
        <taxon>ecological metagenomes</taxon>
    </lineage>
</organism>
<proteinExistence type="predicted"/>
<feature type="non-terminal residue" evidence="1">
    <location>
        <position position="91"/>
    </location>
</feature>
<protein>
    <submittedName>
        <fullName evidence="1">Uncharacterized protein</fullName>
    </submittedName>
</protein>
<sequence length="91" mass="9944">MGTTFGDSYGAVQARLGMDTEDADETTKLKVLVNDRYKEIAAEEDWTFLYKKTTLTTVAEYTTGTITLEEGSTTVAGDGTTFTEAMIGRKI</sequence>
<accession>X0UAE5</accession>
<dbReference type="EMBL" id="BARS01018604">
    <property type="protein sequence ID" value="GAF96301.1"/>
    <property type="molecule type" value="Genomic_DNA"/>
</dbReference>
<dbReference type="AlphaFoldDB" id="X0UAE5"/>
<evidence type="ECO:0000313" key="1">
    <source>
        <dbReference type="EMBL" id="GAF96301.1"/>
    </source>
</evidence>
<comment type="caution">
    <text evidence="1">The sequence shown here is derived from an EMBL/GenBank/DDBJ whole genome shotgun (WGS) entry which is preliminary data.</text>
</comment>